<feature type="region of interest" description="Disordered" evidence="1">
    <location>
        <begin position="70"/>
        <end position="92"/>
    </location>
</feature>
<dbReference type="EMBL" id="CP033926">
    <property type="protein sequence ID" value="AZB01279.1"/>
    <property type="molecule type" value="Genomic_DNA"/>
</dbReference>
<dbReference type="Proteomes" id="UP000279541">
    <property type="component" value="Chromosome"/>
</dbReference>
<evidence type="ECO:0000313" key="3">
    <source>
        <dbReference type="Proteomes" id="UP000279541"/>
    </source>
</evidence>
<evidence type="ECO:0000256" key="1">
    <source>
        <dbReference type="SAM" id="MobiDB-lite"/>
    </source>
</evidence>
<feature type="compositionally biased region" description="Basic residues" evidence="1">
    <location>
        <begin position="83"/>
        <end position="92"/>
    </location>
</feature>
<accession>A0ABN5SH76</accession>
<organism evidence="2 3">
    <name type="scientific">Chryseobacterium joostei</name>
    <dbReference type="NCBI Taxonomy" id="112234"/>
    <lineage>
        <taxon>Bacteria</taxon>
        <taxon>Pseudomonadati</taxon>
        <taxon>Bacteroidota</taxon>
        <taxon>Flavobacteriia</taxon>
        <taxon>Flavobacteriales</taxon>
        <taxon>Weeksellaceae</taxon>
        <taxon>Chryseobacterium group</taxon>
        <taxon>Chryseobacterium</taxon>
    </lineage>
</organism>
<name>A0ABN5SH76_9FLAO</name>
<protein>
    <submittedName>
        <fullName evidence="2">Uncharacterized protein</fullName>
    </submittedName>
</protein>
<proteinExistence type="predicted"/>
<keyword evidence="3" id="KW-1185">Reference proteome</keyword>
<gene>
    <name evidence="2" type="ORF">EG359_17395</name>
</gene>
<reference evidence="2 3" key="1">
    <citation type="submission" date="2018-11" db="EMBL/GenBank/DDBJ databases">
        <title>Proposal to divide the Flavobacteriaceae and reorganize its genera based on Amino Acid Identity values calculated from whole genome sequences.</title>
        <authorList>
            <person name="Nicholson A.C."/>
            <person name="Gulvik C.A."/>
            <person name="Whitney A.M."/>
            <person name="Humrighouse B.W."/>
            <person name="Bell M."/>
            <person name="Holmes B."/>
            <person name="Steigerwalt A.G."/>
            <person name="Villarma A."/>
            <person name="Sheth M."/>
            <person name="Batra D."/>
            <person name="Pryor J."/>
            <person name="Bernardet J.-F."/>
            <person name="Hugo C."/>
            <person name="Kampfer P."/>
            <person name="Newman J."/>
            <person name="McQuiston J.R."/>
        </authorList>
    </citation>
    <scope>NUCLEOTIDE SEQUENCE [LARGE SCALE GENOMIC DNA]</scope>
    <source>
        <strain evidence="2 3">DSM 16927</strain>
    </source>
</reference>
<sequence length="92" mass="10565">MIWCPAAVIGSEFFNLRSMETKEKIIERIAKSTGQYYGKVEADVNSVISTNASQTLKELSDEMRNIKISFPPYRRGGSNYTKPKNRKKKPKY</sequence>
<evidence type="ECO:0000313" key="2">
    <source>
        <dbReference type="EMBL" id="AZB01279.1"/>
    </source>
</evidence>